<keyword evidence="1" id="KW-0812">Transmembrane</keyword>
<organism evidence="2 6">
    <name type="scientific">Rothia kristinae</name>
    <dbReference type="NCBI Taxonomy" id="37923"/>
    <lineage>
        <taxon>Bacteria</taxon>
        <taxon>Bacillati</taxon>
        <taxon>Actinomycetota</taxon>
        <taxon>Actinomycetes</taxon>
        <taxon>Micrococcales</taxon>
        <taxon>Micrococcaceae</taxon>
        <taxon>Rothia</taxon>
    </lineage>
</organism>
<dbReference type="RefSeq" id="WP_058731710.1">
    <property type="nucleotide sequence ID" value="NZ_CP065738.1"/>
</dbReference>
<dbReference type="STRING" id="37923.BK826_05200"/>
<reference evidence="2 6" key="3">
    <citation type="submission" date="2016-06" db="EMBL/GenBank/DDBJ databases">
        <title>Identification of putative biosynthetic pathways for the production of bioactive secondary metabolites by the marine actinomycete Kocuria kristinae RUTW2-3.</title>
        <authorList>
            <person name="Waterworth S.C."/>
            <person name="Walmsley T.A."/>
            <person name="Matongo T."/>
            <person name="Davies-Coleman M.T."/>
            <person name="Dorrington R.A."/>
        </authorList>
    </citation>
    <scope>NUCLEOTIDE SEQUENCE [LARGE SCALE GENOMIC DNA]</scope>
    <source>
        <strain evidence="6">RuSp02-3</strain>
        <strain evidence="2">RUTW2-3</strain>
        <strain evidence="3 7">RUTW4-5</strain>
    </source>
</reference>
<reference evidence="2" key="2">
    <citation type="submission" date="2016-04" db="EMBL/GenBank/DDBJ databases">
        <authorList>
            <person name="Evans L.H."/>
            <person name="Alamgir A."/>
            <person name="Owens N."/>
            <person name="Weber N.D."/>
            <person name="Virtaneva K."/>
            <person name="Barbian K."/>
            <person name="Babar A."/>
            <person name="Rosenke K."/>
        </authorList>
    </citation>
    <scope>NUCLEOTIDE SEQUENCE [LARGE SCALE GENOMIC DNA]</scope>
    <source>
        <strain evidence="2">RUTW2-3</strain>
    </source>
</reference>
<dbReference type="Proteomes" id="UP000092021">
    <property type="component" value="Unassembled WGS sequence"/>
</dbReference>
<protein>
    <recommendedName>
        <fullName evidence="10">DUF2273 domain-containing protein</fullName>
    </recommendedName>
</protein>
<proteinExistence type="predicted"/>
<dbReference type="Proteomes" id="UP000053171">
    <property type="component" value="Unassembled WGS sequence"/>
</dbReference>
<evidence type="ECO:0000313" key="7">
    <source>
        <dbReference type="Proteomes" id="UP000092021"/>
    </source>
</evidence>
<evidence type="ECO:0000313" key="2">
    <source>
        <dbReference type="EMBL" id="OAX51356.1"/>
    </source>
</evidence>
<evidence type="ECO:0000313" key="3">
    <source>
        <dbReference type="EMBL" id="OAX54303.1"/>
    </source>
</evidence>
<evidence type="ECO:0000313" key="5">
    <source>
        <dbReference type="EMBL" id="QPT54392.1"/>
    </source>
</evidence>
<name>A0A147E8Y5_9MICC</name>
<keyword evidence="1" id="KW-0472">Membrane</keyword>
<evidence type="ECO:0000313" key="8">
    <source>
        <dbReference type="Proteomes" id="UP000179540"/>
    </source>
</evidence>
<dbReference type="Proteomes" id="UP000594975">
    <property type="component" value="Chromosome"/>
</dbReference>
<reference evidence="6" key="1">
    <citation type="submission" date="2016-04" db="EMBL/GenBank/DDBJ databases">
        <authorList>
            <person name="Waterworth S."/>
            <person name="Matcher G."/>
        </authorList>
    </citation>
    <scope>NUCLEOTIDE SEQUENCE [LARGE SCALE GENOMIC DNA]</scope>
    <source>
        <strain evidence="6">RuSp02-3</strain>
    </source>
</reference>
<accession>A0A147E8Y5</accession>
<gene>
    <name evidence="3" type="ORF">A5N15_11185</name>
    <name evidence="2" type="ORF">AN277_0209280</name>
    <name evidence="4" type="ORF">BK826_05200</name>
    <name evidence="5" type="ORF">I6G21_04265</name>
</gene>
<reference evidence="4 8" key="4">
    <citation type="submission" date="2016-10" db="EMBL/GenBank/DDBJ databases">
        <title>Draft genome sequence of strain LCT isolated from the Shenzhou X spacecraft of China.</title>
        <authorList>
            <person name="Huang B."/>
        </authorList>
    </citation>
    <scope>NUCLEOTIDE SEQUENCE [LARGE SCALE GENOMIC DNA]</scope>
    <source>
        <strain evidence="4 8">LCT-H5</strain>
    </source>
</reference>
<reference evidence="5 9" key="5">
    <citation type="submission" date="2020-12" db="EMBL/GenBank/DDBJ databases">
        <title>FDA dAtabase for Regulatory Grade micrObial Sequences (FDA-ARGOS): Supporting development and validation of Infectious Disease Dx tests.</title>
        <authorList>
            <person name="Sproer C."/>
            <person name="Gronow S."/>
            <person name="Severitt S."/>
            <person name="Schroder I."/>
            <person name="Tallon L."/>
            <person name="Sadzewicz L."/>
            <person name="Zhao X."/>
            <person name="Boylan J."/>
            <person name="Ott S."/>
            <person name="Bowen H."/>
            <person name="Vavikolanu K."/>
            <person name="Mehta A."/>
            <person name="Aluvathingal J."/>
            <person name="Nadendla S."/>
            <person name="Lowell S."/>
            <person name="Myers T."/>
            <person name="Yan Y."/>
            <person name="Sichtig H."/>
        </authorList>
    </citation>
    <scope>NUCLEOTIDE SEQUENCE [LARGE SCALE GENOMIC DNA]</scope>
    <source>
        <strain evidence="5 9">FDAARGOS_864</strain>
    </source>
</reference>
<dbReference type="Proteomes" id="UP000179540">
    <property type="component" value="Unassembled WGS sequence"/>
</dbReference>
<evidence type="ECO:0008006" key="10">
    <source>
        <dbReference type="Google" id="ProtNLM"/>
    </source>
</evidence>
<feature type="transmembrane region" description="Helical" evidence="1">
    <location>
        <begin position="12"/>
        <end position="43"/>
    </location>
</feature>
<dbReference type="KEGG" id="rkr:I6G21_04265"/>
<evidence type="ECO:0000313" key="9">
    <source>
        <dbReference type="Proteomes" id="UP000594975"/>
    </source>
</evidence>
<dbReference type="AlphaFoldDB" id="A0A147E8Y5"/>
<dbReference type="PATRIC" id="fig|37923.10.peg.570"/>
<keyword evidence="6" id="KW-1185">Reference proteome</keyword>
<dbReference type="EMBL" id="CP065738">
    <property type="protein sequence ID" value="QPT54392.1"/>
    <property type="molecule type" value="Genomic_DNA"/>
</dbReference>
<dbReference type="EMBL" id="MODZ01000005">
    <property type="protein sequence ID" value="OIJ36086.1"/>
    <property type="molecule type" value="Genomic_DNA"/>
</dbReference>
<evidence type="ECO:0000313" key="4">
    <source>
        <dbReference type="EMBL" id="OIJ36086.1"/>
    </source>
</evidence>
<evidence type="ECO:0000256" key="1">
    <source>
        <dbReference type="SAM" id="Phobius"/>
    </source>
</evidence>
<dbReference type="GeneID" id="61262581"/>
<evidence type="ECO:0000313" key="6">
    <source>
        <dbReference type="Proteomes" id="UP000053171"/>
    </source>
</evidence>
<dbReference type="EMBL" id="LJBJ02000022">
    <property type="protein sequence ID" value="OAX51356.1"/>
    <property type="molecule type" value="Genomic_DNA"/>
</dbReference>
<sequence length="60" mass="6399">MNTTRFGLLVGLVLGIVAAFGTFSMFLIVVLFGAIGLVVGLVLEGRLDLRSLMGKSSDRR</sequence>
<keyword evidence="1" id="KW-1133">Transmembrane helix</keyword>
<dbReference type="EMBL" id="LWGZ01001004">
    <property type="protein sequence ID" value="OAX54303.1"/>
    <property type="molecule type" value="Genomic_DNA"/>
</dbReference>